<keyword evidence="3" id="KW-1185">Reference proteome</keyword>
<evidence type="ECO:0000313" key="2">
    <source>
        <dbReference type="EMBL" id="RXZ54429.1"/>
    </source>
</evidence>
<dbReference type="RefSeq" id="WP_129424787.1">
    <property type="nucleotide sequence ID" value="NZ_SDPW01000001.1"/>
</dbReference>
<keyword evidence="1" id="KW-0732">Signal</keyword>
<dbReference type="AlphaFoldDB" id="A0A4Q2JZC4"/>
<comment type="caution">
    <text evidence="2">The sequence shown here is derived from an EMBL/GenBank/DDBJ whole genome shotgun (WGS) entry which is preliminary data.</text>
</comment>
<name>A0A4Q2JZC4_9ACTN</name>
<feature type="chain" id="PRO_5020594589" description="DUF4825 domain-containing protein" evidence="1">
    <location>
        <begin position="25"/>
        <end position="283"/>
    </location>
</feature>
<proteinExistence type="predicted"/>
<dbReference type="PROSITE" id="PS51257">
    <property type="entry name" value="PROKAR_LIPOPROTEIN"/>
    <property type="match status" value="1"/>
</dbReference>
<dbReference type="EMBL" id="SDPW01000001">
    <property type="protein sequence ID" value="RXZ54429.1"/>
    <property type="molecule type" value="Genomic_DNA"/>
</dbReference>
<feature type="signal peptide" evidence="1">
    <location>
        <begin position="1"/>
        <end position="24"/>
    </location>
</feature>
<dbReference type="Proteomes" id="UP000293345">
    <property type="component" value="Unassembled WGS sequence"/>
</dbReference>
<protein>
    <recommendedName>
        <fullName evidence="4">DUF4825 domain-containing protein</fullName>
    </recommendedName>
</protein>
<accession>A0A4Q2JZC4</accession>
<evidence type="ECO:0000313" key="3">
    <source>
        <dbReference type="Proteomes" id="UP000293345"/>
    </source>
</evidence>
<evidence type="ECO:0000256" key="1">
    <source>
        <dbReference type="SAM" id="SignalP"/>
    </source>
</evidence>
<sequence>MKQAIIAATSAATLALALTLAGCAAPQDQQSNVEQKVSEAQQETAVQQSESIKPSPDKYTWYVKDYRGMNAASVGYTALDELRHDRYGGGTLGIVYVSADGSYINPTDEESLKQYVVYDQNLKPNTEIKLEFLKQEDGTEYDNLVASESQEEVVLAVKKIGEADATAPCMTAIDSSPDKYTRALRDYVGRNLASCGYISMAGSLADHYGSGYIAMNVLSGDGSYIELDDKDSLADYVVVGQSMQPNTMITMEFSKKADGTEYDNLVSSQSVKSLDLKVAKLNS</sequence>
<dbReference type="OrthoDB" id="3192206at2"/>
<reference evidence="2 3" key="1">
    <citation type="submission" date="2019-01" db="EMBL/GenBank/DDBJ databases">
        <title>Senegalimassilia sp. nov. KGMB04484 isolated human feces.</title>
        <authorList>
            <person name="Han K.-I."/>
            <person name="Kim J.-S."/>
            <person name="Lee K.C."/>
            <person name="Suh M.K."/>
            <person name="Eom M.K."/>
            <person name="Lee J.H."/>
            <person name="Park S.-H."/>
            <person name="Kang S.W."/>
            <person name="Park J.-E."/>
            <person name="Oh B.S."/>
            <person name="Yu S.Y."/>
            <person name="Choi S.-H."/>
            <person name="Lee D.H."/>
            <person name="Yoon H."/>
            <person name="Kim B.-Y."/>
            <person name="Lee J.H."/>
            <person name="Lee J.-S."/>
        </authorList>
    </citation>
    <scope>NUCLEOTIDE SEQUENCE [LARGE SCALE GENOMIC DNA]</scope>
    <source>
        <strain evidence="2 3">KGMB04484</strain>
    </source>
</reference>
<evidence type="ECO:0008006" key="4">
    <source>
        <dbReference type="Google" id="ProtNLM"/>
    </source>
</evidence>
<gene>
    <name evidence="2" type="ORF">ET524_08030</name>
</gene>
<organism evidence="2 3">
    <name type="scientific">Senegalimassilia faecalis</name>
    <dbReference type="NCBI Taxonomy" id="2509433"/>
    <lineage>
        <taxon>Bacteria</taxon>
        <taxon>Bacillati</taxon>
        <taxon>Actinomycetota</taxon>
        <taxon>Coriobacteriia</taxon>
        <taxon>Coriobacteriales</taxon>
        <taxon>Coriobacteriaceae</taxon>
        <taxon>Senegalimassilia</taxon>
    </lineage>
</organism>